<dbReference type="InterPro" id="IPR051886">
    <property type="entry name" value="Seed_Dev/Stress_Resp_Reg"/>
</dbReference>
<dbReference type="PROSITE" id="PS51806">
    <property type="entry name" value="DOG1"/>
    <property type="match status" value="1"/>
</dbReference>
<dbReference type="AlphaFoldDB" id="A0AAW2RE74"/>
<dbReference type="InterPro" id="IPR025422">
    <property type="entry name" value="TGA_domain"/>
</dbReference>
<accession>A0AAW2RE74</accession>
<dbReference type="GO" id="GO:0006351">
    <property type="term" value="P:DNA-templated transcription"/>
    <property type="evidence" value="ECO:0007669"/>
    <property type="project" value="InterPro"/>
</dbReference>
<evidence type="ECO:0000313" key="2">
    <source>
        <dbReference type="EMBL" id="KAL0378205.1"/>
    </source>
</evidence>
<organism evidence="2">
    <name type="scientific">Sesamum radiatum</name>
    <name type="common">Black benniseed</name>
    <dbReference type="NCBI Taxonomy" id="300843"/>
    <lineage>
        <taxon>Eukaryota</taxon>
        <taxon>Viridiplantae</taxon>
        <taxon>Streptophyta</taxon>
        <taxon>Embryophyta</taxon>
        <taxon>Tracheophyta</taxon>
        <taxon>Spermatophyta</taxon>
        <taxon>Magnoliopsida</taxon>
        <taxon>eudicotyledons</taxon>
        <taxon>Gunneridae</taxon>
        <taxon>Pentapetalae</taxon>
        <taxon>asterids</taxon>
        <taxon>lamiids</taxon>
        <taxon>Lamiales</taxon>
        <taxon>Pedaliaceae</taxon>
        <taxon>Sesamum</taxon>
    </lineage>
</organism>
<dbReference type="PANTHER" id="PTHR46354">
    <property type="entry name" value="DOG1 DOMAIN-CONTAINING PROTEIN"/>
    <property type="match status" value="1"/>
</dbReference>
<evidence type="ECO:0000259" key="1">
    <source>
        <dbReference type="PROSITE" id="PS51806"/>
    </source>
</evidence>
<dbReference type="GO" id="GO:0043565">
    <property type="term" value="F:sequence-specific DNA binding"/>
    <property type="evidence" value="ECO:0007669"/>
    <property type="project" value="InterPro"/>
</dbReference>
<comment type="caution">
    <text evidence="2">The sequence shown here is derived from an EMBL/GenBank/DDBJ whole genome shotgun (WGS) entry which is preliminary data.</text>
</comment>
<dbReference type="EMBL" id="JACGWJ010000013">
    <property type="protein sequence ID" value="KAL0378205.1"/>
    <property type="molecule type" value="Genomic_DNA"/>
</dbReference>
<reference evidence="2" key="2">
    <citation type="journal article" date="2024" name="Plant">
        <title>Genomic evolution and insights into agronomic trait innovations of Sesamum species.</title>
        <authorList>
            <person name="Miao H."/>
            <person name="Wang L."/>
            <person name="Qu L."/>
            <person name="Liu H."/>
            <person name="Sun Y."/>
            <person name="Le M."/>
            <person name="Wang Q."/>
            <person name="Wei S."/>
            <person name="Zheng Y."/>
            <person name="Lin W."/>
            <person name="Duan Y."/>
            <person name="Cao H."/>
            <person name="Xiong S."/>
            <person name="Wang X."/>
            <person name="Wei L."/>
            <person name="Li C."/>
            <person name="Ma Q."/>
            <person name="Ju M."/>
            <person name="Zhao R."/>
            <person name="Li G."/>
            <person name="Mu C."/>
            <person name="Tian Q."/>
            <person name="Mei H."/>
            <person name="Zhang T."/>
            <person name="Gao T."/>
            <person name="Zhang H."/>
        </authorList>
    </citation>
    <scope>NUCLEOTIDE SEQUENCE</scope>
    <source>
        <strain evidence="2">G02</strain>
    </source>
</reference>
<feature type="domain" description="DOG1" evidence="1">
    <location>
        <begin position="1"/>
        <end position="158"/>
    </location>
</feature>
<proteinExistence type="predicted"/>
<sequence>MAFHLLYSKSGLQLEARLPELLQGLSTGDLGDLSPCQLDQVNELQKQTIREEKDITEKLAKQQETVADSSMVELTHVVTEMMREGQVDQAMDTERVDETLAPKEEGLVEVLQRADGLRLKTLKEVLKILSPIQGVYFLIAAAELHLRVHEWGRKRDARRSEHSEGGHSQQH</sequence>
<reference evidence="2" key="1">
    <citation type="submission" date="2020-06" db="EMBL/GenBank/DDBJ databases">
        <authorList>
            <person name="Li T."/>
            <person name="Hu X."/>
            <person name="Zhang T."/>
            <person name="Song X."/>
            <person name="Zhang H."/>
            <person name="Dai N."/>
            <person name="Sheng W."/>
            <person name="Hou X."/>
            <person name="Wei L."/>
        </authorList>
    </citation>
    <scope>NUCLEOTIDE SEQUENCE</scope>
    <source>
        <strain evidence="2">G02</strain>
        <tissue evidence="2">Leaf</tissue>
    </source>
</reference>
<dbReference type="PANTHER" id="PTHR46354:SF4">
    <property type="entry name" value="PROTEIN DOG1-LIKE 3"/>
    <property type="match status" value="1"/>
</dbReference>
<protein>
    <recommendedName>
        <fullName evidence="1">DOG1 domain-containing protein</fullName>
    </recommendedName>
</protein>
<gene>
    <name evidence="2" type="ORF">Sradi_3126000</name>
</gene>
<name>A0AAW2RE74_SESRA</name>